<evidence type="ECO:0000256" key="6">
    <source>
        <dbReference type="ARBA" id="ARBA00022679"/>
    </source>
</evidence>
<dbReference type="SUPFAM" id="SSF158472">
    <property type="entry name" value="HAMP domain-like"/>
    <property type="match status" value="1"/>
</dbReference>
<evidence type="ECO:0000256" key="5">
    <source>
        <dbReference type="ARBA" id="ARBA00022553"/>
    </source>
</evidence>
<evidence type="ECO:0000259" key="15">
    <source>
        <dbReference type="PROSITE" id="PS50109"/>
    </source>
</evidence>
<dbReference type="AlphaFoldDB" id="A0A0J1FN24"/>
<dbReference type="Proteomes" id="UP000036356">
    <property type="component" value="Unassembled WGS sequence"/>
</dbReference>
<dbReference type="SMART" id="SM00387">
    <property type="entry name" value="HATPase_c"/>
    <property type="match status" value="1"/>
</dbReference>
<dbReference type="STRING" id="476652.DEAC_c33860"/>
<dbReference type="Gene3D" id="1.10.287.130">
    <property type="match status" value="1"/>
</dbReference>
<feature type="transmembrane region" description="Helical" evidence="14">
    <location>
        <begin position="12"/>
        <end position="31"/>
    </location>
</feature>
<dbReference type="SUPFAM" id="SSF47384">
    <property type="entry name" value="Homodimeric domain of signal transducing histidine kinase"/>
    <property type="match status" value="1"/>
</dbReference>
<accession>A0A0J1FN24</accession>
<evidence type="ECO:0000256" key="4">
    <source>
        <dbReference type="ARBA" id="ARBA00022475"/>
    </source>
</evidence>
<comment type="subcellular location">
    <subcellularLocation>
        <location evidence="2">Cell membrane</location>
        <topology evidence="2">Multi-pass membrane protein</topology>
    </subcellularLocation>
</comment>
<evidence type="ECO:0000313" key="18">
    <source>
        <dbReference type="Proteomes" id="UP000036356"/>
    </source>
</evidence>
<comment type="catalytic activity">
    <reaction evidence="1">
        <text>ATP + protein L-histidine = ADP + protein N-phospho-L-histidine.</text>
        <dbReference type="EC" id="2.7.13.3"/>
    </reaction>
</comment>
<dbReference type="InterPro" id="IPR005467">
    <property type="entry name" value="His_kinase_dom"/>
</dbReference>
<dbReference type="InterPro" id="IPR003661">
    <property type="entry name" value="HisK_dim/P_dom"/>
</dbReference>
<name>A0A0J1FN24_9FIRM</name>
<evidence type="ECO:0000313" key="17">
    <source>
        <dbReference type="EMBL" id="KLU64742.1"/>
    </source>
</evidence>
<evidence type="ECO:0000256" key="2">
    <source>
        <dbReference type="ARBA" id="ARBA00004651"/>
    </source>
</evidence>
<dbReference type="PANTHER" id="PTHR45528:SF1">
    <property type="entry name" value="SENSOR HISTIDINE KINASE CPXA"/>
    <property type="match status" value="1"/>
</dbReference>
<sequence>MRGIRARLTANFMIVIIITVTILELLLIYTVRRNYYGSLEGSLTNQIKISADLYAKYFSDTSLKENVLYNVDAFWNQSNAEVEIVDKDGNIVMDSQGTIPSEKAAYNDIKDALMGKTGKWIGTLSGQKVMAVAYPLKAKDQIVGALRFISSLSAVDEDIQNTAVIFIAIGVVVVVIVGLISIFLANTIIVPLQEVTEAAQEMAAGNFQARSKKTHQDEIGKLSDTLNYMADEIVKKEQLKNDFISSVSHELRTPLTSIMGWAITLQNEQFQHKDMLNDGLGIIAKESERLTHMVEELLDFSKFISGRIKLQNGEINLGNLMEYIHKQLTPRAVRENVNFSLQYPRNLPLIMSDADRLKQLFINILDNAFNFTSPGGSITFQAKIQEEVIMIIISDNGCGIRADELPMVKEKFYKGKSSCSKNGIGLSICEEIVNLIGGRLEINSVLDQGTDVVIILPKGVILDG</sequence>
<dbReference type="EC" id="2.7.13.3" evidence="3"/>
<dbReference type="Gene3D" id="3.30.565.10">
    <property type="entry name" value="Histidine kinase-like ATPase, C-terminal domain"/>
    <property type="match status" value="1"/>
</dbReference>
<dbReference type="Pfam" id="PF00672">
    <property type="entry name" value="HAMP"/>
    <property type="match status" value="1"/>
</dbReference>
<feature type="transmembrane region" description="Helical" evidence="14">
    <location>
        <begin position="163"/>
        <end position="185"/>
    </location>
</feature>
<dbReference type="PROSITE" id="PS50885">
    <property type="entry name" value="HAMP"/>
    <property type="match status" value="1"/>
</dbReference>
<dbReference type="SMART" id="SM00388">
    <property type="entry name" value="HisKA"/>
    <property type="match status" value="1"/>
</dbReference>
<keyword evidence="8" id="KW-0547">Nucleotide-binding</keyword>
<feature type="domain" description="Histidine kinase" evidence="15">
    <location>
        <begin position="246"/>
        <end position="460"/>
    </location>
</feature>
<evidence type="ECO:0000256" key="7">
    <source>
        <dbReference type="ARBA" id="ARBA00022692"/>
    </source>
</evidence>
<dbReference type="InterPro" id="IPR003660">
    <property type="entry name" value="HAMP_dom"/>
</dbReference>
<evidence type="ECO:0000256" key="14">
    <source>
        <dbReference type="SAM" id="Phobius"/>
    </source>
</evidence>
<evidence type="ECO:0000256" key="3">
    <source>
        <dbReference type="ARBA" id="ARBA00012438"/>
    </source>
</evidence>
<proteinExistence type="predicted"/>
<dbReference type="FunFam" id="1.10.287.130:FF:000001">
    <property type="entry name" value="Two-component sensor histidine kinase"/>
    <property type="match status" value="1"/>
</dbReference>
<dbReference type="Pfam" id="PF00512">
    <property type="entry name" value="HisKA"/>
    <property type="match status" value="1"/>
</dbReference>
<evidence type="ECO:0000256" key="10">
    <source>
        <dbReference type="ARBA" id="ARBA00022840"/>
    </source>
</evidence>
<keyword evidence="6 17" id="KW-0808">Transferase</keyword>
<dbReference type="InterPro" id="IPR004358">
    <property type="entry name" value="Sig_transdc_His_kin-like_C"/>
</dbReference>
<keyword evidence="18" id="KW-1185">Reference proteome</keyword>
<evidence type="ECO:0000256" key="1">
    <source>
        <dbReference type="ARBA" id="ARBA00000085"/>
    </source>
</evidence>
<dbReference type="InterPro" id="IPR050398">
    <property type="entry name" value="HssS/ArlS-like"/>
</dbReference>
<dbReference type="PANTHER" id="PTHR45528">
    <property type="entry name" value="SENSOR HISTIDINE KINASE CPXA"/>
    <property type="match status" value="1"/>
</dbReference>
<evidence type="ECO:0000256" key="8">
    <source>
        <dbReference type="ARBA" id="ARBA00022741"/>
    </source>
</evidence>
<dbReference type="SMART" id="SM00304">
    <property type="entry name" value="HAMP"/>
    <property type="match status" value="1"/>
</dbReference>
<dbReference type="PRINTS" id="PR00344">
    <property type="entry name" value="BCTRLSENSOR"/>
</dbReference>
<keyword evidence="4" id="KW-1003">Cell membrane</keyword>
<feature type="domain" description="HAMP" evidence="16">
    <location>
        <begin position="186"/>
        <end position="238"/>
    </location>
</feature>
<gene>
    <name evidence="17" type="primary">phoR_6</name>
    <name evidence="17" type="ORF">DEAC_c33860</name>
</gene>
<evidence type="ECO:0000256" key="11">
    <source>
        <dbReference type="ARBA" id="ARBA00022989"/>
    </source>
</evidence>
<keyword evidence="9" id="KW-0418">Kinase</keyword>
<dbReference type="CDD" id="cd00075">
    <property type="entry name" value="HATPase"/>
    <property type="match status" value="1"/>
</dbReference>
<dbReference type="Pfam" id="PF02518">
    <property type="entry name" value="HATPase_c"/>
    <property type="match status" value="1"/>
</dbReference>
<dbReference type="CDD" id="cd06225">
    <property type="entry name" value="HAMP"/>
    <property type="match status" value="1"/>
</dbReference>
<dbReference type="GO" id="GO:0005886">
    <property type="term" value="C:plasma membrane"/>
    <property type="evidence" value="ECO:0007669"/>
    <property type="project" value="UniProtKB-SubCell"/>
</dbReference>
<dbReference type="InterPro" id="IPR003594">
    <property type="entry name" value="HATPase_dom"/>
</dbReference>
<evidence type="ECO:0000259" key="16">
    <source>
        <dbReference type="PROSITE" id="PS50885"/>
    </source>
</evidence>
<dbReference type="Gene3D" id="3.30.450.20">
    <property type="entry name" value="PAS domain"/>
    <property type="match status" value="1"/>
</dbReference>
<comment type="caution">
    <text evidence="17">The sequence shown here is derived from an EMBL/GenBank/DDBJ whole genome shotgun (WGS) entry which is preliminary data.</text>
</comment>
<evidence type="ECO:0000256" key="12">
    <source>
        <dbReference type="ARBA" id="ARBA00023012"/>
    </source>
</evidence>
<dbReference type="CDD" id="cd00082">
    <property type="entry name" value="HisKA"/>
    <property type="match status" value="1"/>
</dbReference>
<evidence type="ECO:0000256" key="13">
    <source>
        <dbReference type="ARBA" id="ARBA00023136"/>
    </source>
</evidence>
<keyword evidence="13 14" id="KW-0472">Membrane</keyword>
<dbReference type="InterPro" id="IPR036890">
    <property type="entry name" value="HATPase_C_sf"/>
</dbReference>
<keyword evidence="5" id="KW-0597">Phosphoprotein</keyword>
<keyword evidence="10" id="KW-0067">ATP-binding</keyword>
<dbReference type="InterPro" id="IPR036097">
    <property type="entry name" value="HisK_dim/P_sf"/>
</dbReference>
<keyword evidence="11 14" id="KW-1133">Transmembrane helix</keyword>
<dbReference type="Gene3D" id="1.10.8.500">
    <property type="entry name" value="HAMP domain in histidine kinase"/>
    <property type="match status" value="1"/>
</dbReference>
<dbReference type="PROSITE" id="PS50109">
    <property type="entry name" value="HIS_KIN"/>
    <property type="match status" value="1"/>
</dbReference>
<dbReference type="PATRIC" id="fig|476652.3.peg.3573"/>
<dbReference type="EMBL" id="LDZY01000012">
    <property type="protein sequence ID" value="KLU64742.1"/>
    <property type="molecule type" value="Genomic_DNA"/>
</dbReference>
<keyword evidence="7 14" id="KW-0812">Transmembrane</keyword>
<keyword evidence="12" id="KW-0902">Two-component regulatory system</keyword>
<evidence type="ECO:0000256" key="9">
    <source>
        <dbReference type="ARBA" id="ARBA00022777"/>
    </source>
</evidence>
<protein>
    <recommendedName>
        <fullName evidence="3">histidine kinase</fullName>
        <ecNumber evidence="3">2.7.13.3</ecNumber>
    </recommendedName>
</protein>
<dbReference type="GO" id="GO:0000155">
    <property type="term" value="F:phosphorelay sensor kinase activity"/>
    <property type="evidence" value="ECO:0007669"/>
    <property type="project" value="InterPro"/>
</dbReference>
<dbReference type="RefSeq" id="WP_047811185.1">
    <property type="nucleotide sequence ID" value="NZ_LDZY01000012.1"/>
</dbReference>
<dbReference type="SUPFAM" id="SSF55874">
    <property type="entry name" value="ATPase domain of HSP90 chaperone/DNA topoisomerase II/histidine kinase"/>
    <property type="match status" value="1"/>
</dbReference>
<organism evidence="17 18">
    <name type="scientific">Desulfosporosinus acididurans</name>
    <dbReference type="NCBI Taxonomy" id="476652"/>
    <lineage>
        <taxon>Bacteria</taxon>
        <taxon>Bacillati</taxon>
        <taxon>Bacillota</taxon>
        <taxon>Clostridia</taxon>
        <taxon>Eubacteriales</taxon>
        <taxon>Desulfitobacteriaceae</taxon>
        <taxon>Desulfosporosinus</taxon>
    </lineage>
</organism>
<reference evidence="17 18" key="1">
    <citation type="submission" date="2015-06" db="EMBL/GenBank/DDBJ databases">
        <title>Draft genome of the moderately acidophilic sulfate reducer Candidatus Desulfosporosinus acididurans strain M1.</title>
        <authorList>
            <person name="Poehlein A."/>
            <person name="Petzsch P."/>
            <person name="Johnson B.D."/>
            <person name="Schloemann M."/>
            <person name="Daniel R."/>
            <person name="Muehling M."/>
        </authorList>
    </citation>
    <scope>NUCLEOTIDE SEQUENCE [LARGE SCALE GENOMIC DNA]</scope>
    <source>
        <strain evidence="17 18">M1</strain>
    </source>
</reference>
<dbReference type="GO" id="GO:0005524">
    <property type="term" value="F:ATP binding"/>
    <property type="evidence" value="ECO:0007669"/>
    <property type="project" value="UniProtKB-KW"/>
</dbReference>